<dbReference type="PIRSF" id="PIRSF000654">
    <property type="entry name" value="Integrin-linked_kinase"/>
    <property type="match status" value="1"/>
</dbReference>
<keyword evidence="1" id="KW-0547">Nucleotide-binding</keyword>
<organism evidence="4">
    <name type="scientific">Helobdella robusta</name>
    <name type="common">Californian leech</name>
    <dbReference type="NCBI Taxonomy" id="6412"/>
    <lineage>
        <taxon>Eukaryota</taxon>
        <taxon>Metazoa</taxon>
        <taxon>Spiralia</taxon>
        <taxon>Lophotrochozoa</taxon>
        <taxon>Annelida</taxon>
        <taxon>Clitellata</taxon>
        <taxon>Hirudinea</taxon>
        <taxon>Rhynchobdellida</taxon>
        <taxon>Glossiphoniidae</taxon>
        <taxon>Helobdella</taxon>
    </lineage>
</organism>
<dbReference type="Gene3D" id="3.30.200.20">
    <property type="entry name" value="Phosphorylase Kinase, domain 1"/>
    <property type="match status" value="1"/>
</dbReference>
<dbReference type="InterPro" id="IPR001245">
    <property type="entry name" value="Ser-Thr/Tyr_kinase_cat_dom"/>
</dbReference>
<dbReference type="SUPFAM" id="SSF56112">
    <property type="entry name" value="Protein kinase-like (PK-like)"/>
    <property type="match status" value="1"/>
</dbReference>
<dbReference type="SMART" id="SM00220">
    <property type="entry name" value="S_TKc"/>
    <property type="match status" value="1"/>
</dbReference>
<name>V3UTU1_HELRO</name>
<reference evidence="4" key="1">
    <citation type="journal article" date="2013" name="Nature">
        <title>Insights into bilaterian evolution from three spiralian genomes.</title>
        <authorList>
            <person name="Simakov O."/>
            <person name="Marletaz F."/>
            <person name="Cho S.J."/>
            <person name="Edsinger-Gonzales E."/>
            <person name="Havlak P."/>
            <person name="Hellsten U."/>
            <person name="Kuo D.H."/>
            <person name="Larsson T."/>
            <person name="Lv J."/>
            <person name="Arendt D."/>
            <person name="Savage R."/>
            <person name="Osoegawa K."/>
            <person name="de Jong P."/>
            <person name="Grimwood J."/>
            <person name="Chapman J.A."/>
            <person name="Shapiro H."/>
            <person name="Aerts A."/>
            <person name="Otillar R.P."/>
            <person name="Terry A.Y."/>
            <person name="Boore J.L."/>
            <person name="Grigoriev I.V."/>
            <person name="Lindberg D.R."/>
            <person name="Seaver E.C."/>
            <person name="Weisblat D.A."/>
            <person name="Putnam N.H."/>
            <person name="Rokhsar D.S."/>
        </authorList>
    </citation>
    <scope>NUCLEOTIDE SEQUENCE</scope>
</reference>
<dbReference type="PROSITE" id="PS50011">
    <property type="entry name" value="PROTEIN_KINASE_DOM"/>
    <property type="match status" value="1"/>
</dbReference>
<dbReference type="HOGENOM" id="CLU_1323761_0_0_1"/>
<evidence type="ECO:0000313" key="4">
    <source>
        <dbReference type="EMBL" id="ESO00898.1"/>
    </source>
</evidence>
<proteinExistence type="predicted"/>
<dbReference type="eggNOG" id="KOG0199">
    <property type="taxonomic scope" value="Eukaryota"/>
</dbReference>
<dbReference type="RefSeq" id="XP_009021069.1">
    <property type="nucleotide sequence ID" value="XM_009022821.1"/>
</dbReference>
<dbReference type="InterPro" id="IPR000719">
    <property type="entry name" value="Prot_kinase_dom"/>
</dbReference>
<evidence type="ECO:0000256" key="1">
    <source>
        <dbReference type="ARBA" id="ARBA00022741"/>
    </source>
</evidence>
<dbReference type="GeneID" id="20196238"/>
<evidence type="ECO:0000259" key="3">
    <source>
        <dbReference type="PROSITE" id="PS50011"/>
    </source>
</evidence>
<feature type="non-terminal residue" evidence="4">
    <location>
        <position position="1"/>
    </location>
</feature>
<sequence length="257" mass="29869">LQRKEKIWQFDFGLVHTSYYQRKNSEVFEVLLKCLVRKSPDKVSKEDVEDFFDISDIMMDLKHENIIEFVGIVSYPYYIIVTEFVNENLKTHLKSVSHYHYNASDYHRICVQIASVLKYLELQRYVIHRKICCNSFLITANTATVKLFNFSRARKVDSDEFVGEETDDVDVIGAAPETLKSNFYSTKTDVWSAGFTFWEVFSKGERPFETTPLELYIAICYTGVFLEIPDSCPVGVFNVIKSCLRSKPEHRLTSAEL</sequence>
<protein>
    <recommendedName>
        <fullName evidence="3">Protein kinase domain-containing protein</fullName>
    </recommendedName>
</protein>
<dbReference type="OrthoDB" id="4062651at2759"/>
<dbReference type="InterPro" id="IPR050198">
    <property type="entry name" value="Non-receptor_tyrosine_kinases"/>
</dbReference>
<dbReference type="PANTHER" id="PTHR24418">
    <property type="entry name" value="TYROSINE-PROTEIN KINASE"/>
    <property type="match status" value="1"/>
</dbReference>
<keyword evidence="2" id="KW-0067">ATP-binding</keyword>
<evidence type="ECO:0000256" key="2">
    <source>
        <dbReference type="ARBA" id="ARBA00022840"/>
    </source>
</evidence>
<dbReference type="Pfam" id="PF07714">
    <property type="entry name" value="PK_Tyr_Ser-Thr"/>
    <property type="match status" value="1"/>
</dbReference>
<dbReference type="EMBL" id="KB096864">
    <property type="protein sequence ID" value="ESO00898.1"/>
    <property type="molecule type" value="Genomic_DNA"/>
</dbReference>
<feature type="non-terminal residue" evidence="4">
    <location>
        <position position="257"/>
    </location>
</feature>
<gene>
    <name evidence="4" type="ORF">HELRODRAFT_134275</name>
</gene>
<accession>V3UTU1</accession>
<dbReference type="InterPro" id="IPR011009">
    <property type="entry name" value="Kinase-like_dom_sf"/>
</dbReference>
<feature type="domain" description="Protein kinase" evidence="3">
    <location>
        <begin position="1"/>
        <end position="257"/>
    </location>
</feature>
<dbReference type="Gene3D" id="1.10.510.10">
    <property type="entry name" value="Transferase(Phosphotransferase) domain 1"/>
    <property type="match status" value="1"/>
</dbReference>